<evidence type="ECO:0000313" key="1">
    <source>
        <dbReference type="EMBL" id="KAG5194408.1"/>
    </source>
</evidence>
<gene>
    <name evidence="1" type="ORF">JEQ12_013205</name>
</gene>
<evidence type="ECO:0000313" key="2">
    <source>
        <dbReference type="Proteomes" id="UP000664991"/>
    </source>
</evidence>
<dbReference type="AlphaFoldDB" id="A0A836CR15"/>
<name>A0A836CR15_SHEEP</name>
<proteinExistence type="predicted"/>
<reference evidence="1 2" key="1">
    <citation type="submission" date="2020-12" db="EMBL/GenBank/DDBJ databases">
        <title>De novo assembly of Tibetan sheep genome.</title>
        <authorList>
            <person name="Li X."/>
        </authorList>
    </citation>
    <scope>NUCLEOTIDE SEQUENCE [LARGE SCALE GENOMIC DNA]</scope>
    <source>
        <tissue evidence="1">Heart</tissue>
    </source>
</reference>
<comment type="caution">
    <text evidence="1">The sequence shown here is derived from an EMBL/GenBank/DDBJ whole genome shotgun (WGS) entry which is preliminary data.</text>
</comment>
<dbReference type="Proteomes" id="UP000664991">
    <property type="component" value="Chromosome 26"/>
</dbReference>
<dbReference type="EMBL" id="JAEMGP010000026">
    <property type="protein sequence ID" value="KAG5194408.1"/>
    <property type="molecule type" value="Genomic_DNA"/>
</dbReference>
<organism evidence="1 2">
    <name type="scientific">Ovis aries</name>
    <name type="common">Sheep</name>
    <dbReference type="NCBI Taxonomy" id="9940"/>
    <lineage>
        <taxon>Eukaryota</taxon>
        <taxon>Metazoa</taxon>
        <taxon>Chordata</taxon>
        <taxon>Craniata</taxon>
        <taxon>Vertebrata</taxon>
        <taxon>Euteleostomi</taxon>
        <taxon>Mammalia</taxon>
        <taxon>Eutheria</taxon>
        <taxon>Laurasiatheria</taxon>
        <taxon>Artiodactyla</taxon>
        <taxon>Ruminantia</taxon>
        <taxon>Pecora</taxon>
        <taxon>Bovidae</taxon>
        <taxon>Caprinae</taxon>
        <taxon>Ovis</taxon>
    </lineage>
</organism>
<protein>
    <submittedName>
        <fullName evidence="1">Uncharacterized protein</fullName>
    </submittedName>
</protein>
<sequence>MEAAVFLVSRTLTLVHTTRLLWVQPRLQGYRCSFSDQERYKLIEAGSCEGKISAFNEYREIHSNVSQAFFVIRKRQVVLHLGSLRSSSSGTTSFIWLCRYLAHQSQLLFFYVTVVTHYVISDFRRQNENSSVENETELEKSTVSLQRVSPVLY</sequence>
<accession>A0A836CR15</accession>